<dbReference type="InterPro" id="IPR023578">
    <property type="entry name" value="Ras_GEF_dom_sf"/>
</dbReference>
<dbReference type="SUPFAM" id="SSF48366">
    <property type="entry name" value="Ras GEF"/>
    <property type="match status" value="1"/>
</dbReference>
<dbReference type="InterPro" id="IPR008937">
    <property type="entry name" value="Ras-like_GEF"/>
</dbReference>
<dbReference type="Gene3D" id="1.10.840.10">
    <property type="entry name" value="Ras guanine-nucleotide exchange factors catalytic domain"/>
    <property type="match status" value="1"/>
</dbReference>
<organism evidence="4 5">
    <name type="scientific">Rhizodiscina lignyota</name>
    <dbReference type="NCBI Taxonomy" id="1504668"/>
    <lineage>
        <taxon>Eukaryota</taxon>
        <taxon>Fungi</taxon>
        <taxon>Dikarya</taxon>
        <taxon>Ascomycota</taxon>
        <taxon>Pezizomycotina</taxon>
        <taxon>Dothideomycetes</taxon>
        <taxon>Pleosporomycetidae</taxon>
        <taxon>Aulographales</taxon>
        <taxon>Rhizodiscinaceae</taxon>
        <taxon>Rhizodiscina</taxon>
    </lineage>
</organism>
<dbReference type="GO" id="GO:0005886">
    <property type="term" value="C:plasma membrane"/>
    <property type="evidence" value="ECO:0007669"/>
    <property type="project" value="TreeGrafter"/>
</dbReference>
<proteinExistence type="predicted"/>
<evidence type="ECO:0000256" key="2">
    <source>
        <dbReference type="PROSITE-ProRule" id="PRU00168"/>
    </source>
</evidence>
<dbReference type="Pfam" id="PF00617">
    <property type="entry name" value="RasGEF"/>
    <property type="match status" value="1"/>
</dbReference>
<comment type="caution">
    <text evidence="4">The sequence shown here is derived from an EMBL/GenBank/DDBJ whole genome shotgun (WGS) entry which is preliminary data.</text>
</comment>
<name>A0A9P4IH26_9PEZI</name>
<evidence type="ECO:0000256" key="1">
    <source>
        <dbReference type="ARBA" id="ARBA00022658"/>
    </source>
</evidence>
<gene>
    <name evidence="4" type="ORF">NA57DRAFT_34693</name>
</gene>
<keyword evidence="1 2" id="KW-0344">Guanine-nucleotide releasing factor</keyword>
<dbReference type="EMBL" id="ML978123">
    <property type="protein sequence ID" value="KAF2101571.1"/>
    <property type="molecule type" value="Genomic_DNA"/>
</dbReference>
<dbReference type="Proteomes" id="UP000799772">
    <property type="component" value="Unassembled WGS sequence"/>
</dbReference>
<feature type="domain" description="Ras-GEF" evidence="3">
    <location>
        <begin position="14"/>
        <end position="272"/>
    </location>
</feature>
<dbReference type="SMART" id="SM00147">
    <property type="entry name" value="RasGEF"/>
    <property type="match status" value="1"/>
</dbReference>
<keyword evidence="5" id="KW-1185">Reference proteome</keyword>
<dbReference type="GO" id="GO:0007265">
    <property type="term" value="P:Ras protein signal transduction"/>
    <property type="evidence" value="ECO:0007669"/>
    <property type="project" value="TreeGrafter"/>
</dbReference>
<dbReference type="OrthoDB" id="10254377at2759"/>
<dbReference type="InterPro" id="IPR001895">
    <property type="entry name" value="RASGEF_cat_dom"/>
</dbReference>
<reference evidence="4" key="1">
    <citation type="journal article" date="2020" name="Stud. Mycol.">
        <title>101 Dothideomycetes genomes: a test case for predicting lifestyles and emergence of pathogens.</title>
        <authorList>
            <person name="Haridas S."/>
            <person name="Albert R."/>
            <person name="Binder M."/>
            <person name="Bloem J."/>
            <person name="Labutti K."/>
            <person name="Salamov A."/>
            <person name="Andreopoulos B."/>
            <person name="Baker S."/>
            <person name="Barry K."/>
            <person name="Bills G."/>
            <person name="Bluhm B."/>
            <person name="Cannon C."/>
            <person name="Castanera R."/>
            <person name="Culley D."/>
            <person name="Daum C."/>
            <person name="Ezra D."/>
            <person name="Gonzalez J."/>
            <person name="Henrissat B."/>
            <person name="Kuo A."/>
            <person name="Liang C."/>
            <person name="Lipzen A."/>
            <person name="Lutzoni F."/>
            <person name="Magnuson J."/>
            <person name="Mondo S."/>
            <person name="Nolan M."/>
            <person name="Ohm R."/>
            <person name="Pangilinan J."/>
            <person name="Park H.-J."/>
            <person name="Ramirez L."/>
            <person name="Alfaro M."/>
            <person name="Sun H."/>
            <person name="Tritt A."/>
            <person name="Yoshinaga Y."/>
            <person name="Zwiers L.-H."/>
            <person name="Turgeon B."/>
            <person name="Goodwin S."/>
            <person name="Spatafora J."/>
            <person name="Crous P."/>
            <person name="Grigoriev I."/>
        </authorList>
    </citation>
    <scope>NUCLEOTIDE SEQUENCE</scope>
    <source>
        <strain evidence="4">CBS 133067</strain>
    </source>
</reference>
<sequence length="276" mass="31350">MRPPKHSPFLNKFTPHQIAEAMTMIEQSALAQINWRELIDLSWSKSGLDKVRDWSFFVLPLSGSSTWQPPKSVDIVIARFNVVLKWAVSEIVLTEDLAERRHTICQYVHIAAAARDLRNFATMYQITMALLSADISGLKETWQFVPAEEKEMLKELEKLVTPTKNFVTLRREQEGVVVDKGCIPFFGKYNGMYLNIDPTPTTQSRSTSPSSSEQAEPLVNFERYQNAASIVKTVLRLVDASKTYNYAVTPALLSRCLWMCALGDEEIRARSRALTM</sequence>
<evidence type="ECO:0000313" key="4">
    <source>
        <dbReference type="EMBL" id="KAF2101571.1"/>
    </source>
</evidence>
<dbReference type="GO" id="GO:0005085">
    <property type="term" value="F:guanyl-nucleotide exchange factor activity"/>
    <property type="evidence" value="ECO:0007669"/>
    <property type="project" value="UniProtKB-KW"/>
</dbReference>
<protein>
    <submittedName>
        <fullName evidence="4">Ras GEF</fullName>
    </submittedName>
</protein>
<dbReference type="PROSITE" id="PS50009">
    <property type="entry name" value="RASGEF_CAT"/>
    <property type="match status" value="1"/>
</dbReference>
<evidence type="ECO:0000259" key="3">
    <source>
        <dbReference type="PROSITE" id="PS50009"/>
    </source>
</evidence>
<dbReference type="AlphaFoldDB" id="A0A9P4IH26"/>
<dbReference type="PANTHER" id="PTHR23113">
    <property type="entry name" value="GUANINE NUCLEOTIDE EXCHANGE FACTOR"/>
    <property type="match status" value="1"/>
</dbReference>
<accession>A0A9P4IH26</accession>
<evidence type="ECO:0000313" key="5">
    <source>
        <dbReference type="Proteomes" id="UP000799772"/>
    </source>
</evidence>
<dbReference type="InterPro" id="IPR036964">
    <property type="entry name" value="RASGEF_cat_dom_sf"/>
</dbReference>
<dbReference type="PANTHER" id="PTHR23113:SF363">
    <property type="entry name" value="PROTEIN SON OF SEVENLESS"/>
    <property type="match status" value="1"/>
</dbReference>